<evidence type="ECO:0000313" key="11">
    <source>
        <dbReference type="Proteomes" id="UP000005038"/>
    </source>
</evidence>
<proteinExistence type="inferred from homology"/>
<evidence type="ECO:0000256" key="5">
    <source>
        <dbReference type="ARBA" id="ARBA00022989"/>
    </source>
</evidence>
<evidence type="ECO:0000259" key="9">
    <source>
        <dbReference type="Pfam" id="PF09335"/>
    </source>
</evidence>
<accession>H5TR86</accession>
<comment type="caution">
    <text evidence="10">The sequence shown here is derived from an EMBL/GenBank/DDBJ whole genome shotgun (WGS) entry which is preliminary data.</text>
</comment>
<keyword evidence="5 7" id="KW-1133">Transmembrane helix</keyword>
<dbReference type="InterPro" id="IPR032818">
    <property type="entry name" value="DedA-like"/>
</dbReference>
<dbReference type="STRING" id="1108044.GOOTI_191_00020"/>
<evidence type="ECO:0000256" key="2">
    <source>
        <dbReference type="ARBA" id="ARBA00010792"/>
    </source>
</evidence>
<feature type="region of interest" description="Disordered" evidence="8">
    <location>
        <begin position="222"/>
        <end position="244"/>
    </location>
</feature>
<evidence type="ECO:0000256" key="6">
    <source>
        <dbReference type="ARBA" id="ARBA00023136"/>
    </source>
</evidence>
<dbReference type="Proteomes" id="UP000005038">
    <property type="component" value="Unassembled WGS sequence"/>
</dbReference>
<dbReference type="EMBL" id="BAFB01000191">
    <property type="protein sequence ID" value="GAB35994.1"/>
    <property type="molecule type" value="Genomic_DNA"/>
</dbReference>
<sequence>MHSIADWLIDLIRSVPVWAVYLIAGGVVFSETAVVFAGLIMPSEALLLASGVAAAVGDTNIGVLIVVACVCAIAGDAVGFSFGRIGGPRLMESSLGRRFGEQRWEQTRIRLDESGMVMVAASRWVGYLRTLMPRVAGMSGMRFAKFGVADIVGAVSWVTAVLLVGYFAGAVLGATILLYVVIALVCCAVIYVLVMFYVRRRRVAQASGGVDGVVGATVAGGQPGTEDELDLMKDHQRQHDQPDD</sequence>
<comment type="subcellular location">
    <subcellularLocation>
        <location evidence="1 7">Cell membrane</location>
        <topology evidence="1 7">Multi-pass membrane protein</topology>
    </subcellularLocation>
</comment>
<feature type="transmembrane region" description="Helical" evidence="7">
    <location>
        <begin position="20"/>
        <end position="41"/>
    </location>
</feature>
<dbReference type="AlphaFoldDB" id="H5TR86"/>
<keyword evidence="4 7" id="KW-0812">Transmembrane</keyword>
<evidence type="ECO:0000313" key="10">
    <source>
        <dbReference type="EMBL" id="GAB35994.1"/>
    </source>
</evidence>
<gene>
    <name evidence="10" type="ORF">GOOTI_191_00020</name>
</gene>
<name>H5TR86_GORO1</name>
<dbReference type="OrthoDB" id="9813426at2"/>
<feature type="transmembrane region" description="Helical" evidence="7">
    <location>
        <begin position="176"/>
        <end position="198"/>
    </location>
</feature>
<feature type="transmembrane region" description="Helical" evidence="7">
    <location>
        <begin position="61"/>
        <end position="82"/>
    </location>
</feature>
<evidence type="ECO:0000256" key="4">
    <source>
        <dbReference type="ARBA" id="ARBA00022692"/>
    </source>
</evidence>
<dbReference type="InterPro" id="IPR032816">
    <property type="entry name" value="VTT_dom"/>
</dbReference>
<dbReference type="PANTHER" id="PTHR30353:SF15">
    <property type="entry name" value="INNER MEMBRANE PROTEIN YABI"/>
    <property type="match status" value="1"/>
</dbReference>
<dbReference type="Pfam" id="PF09335">
    <property type="entry name" value="VTT_dom"/>
    <property type="match status" value="1"/>
</dbReference>
<evidence type="ECO:0000256" key="1">
    <source>
        <dbReference type="ARBA" id="ARBA00004651"/>
    </source>
</evidence>
<keyword evidence="3 7" id="KW-1003">Cell membrane</keyword>
<comment type="similarity">
    <text evidence="2 7">Belongs to the DedA family.</text>
</comment>
<feature type="transmembrane region" description="Helical" evidence="7">
    <location>
        <begin position="148"/>
        <end position="170"/>
    </location>
</feature>
<evidence type="ECO:0000256" key="3">
    <source>
        <dbReference type="ARBA" id="ARBA00022475"/>
    </source>
</evidence>
<keyword evidence="6 7" id="KW-0472">Membrane</keyword>
<feature type="compositionally biased region" description="Basic and acidic residues" evidence="8">
    <location>
        <begin position="230"/>
        <end position="244"/>
    </location>
</feature>
<evidence type="ECO:0000256" key="7">
    <source>
        <dbReference type="RuleBase" id="RU367016"/>
    </source>
</evidence>
<reference evidence="10" key="1">
    <citation type="submission" date="2012-02" db="EMBL/GenBank/DDBJ databases">
        <title>Whole genome shotgun sequence of Gordonia otitidis NBRC 100426.</title>
        <authorList>
            <person name="Yoshida I."/>
            <person name="Hosoyama A."/>
            <person name="Tsuchikane K."/>
            <person name="Katsumata H."/>
            <person name="Yamazaki S."/>
            <person name="Fujita N."/>
        </authorList>
    </citation>
    <scope>NUCLEOTIDE SEQUENCE [LARGE SCALE GENOMIC DNA]</scope>
    <source>
        <strain evidence="10">NBRC 100426</strain>
    </source>
</reference>
<dbReference type="GO" id="GO:0005886">
    <property type="term" value="C:plasma membrane"/>
    <property type="evidence" value="ECO:0007669"/>
    <property type="project" value="UniProtKB-SubCell"/>
</dbReference>
<organism evidence="10 11">
    <name type="scientific">Gordonia otitidis (strain DSM 44809 / CCUG 52243 / JCM 12355 / NBRC 100426 / IFM 10032)</name>
    <dbReference type="NCBI Taxonomy" id="1108044"/>
    <lineage>
        <taxon>Bacteria</taxon>
        <taxon>Bacillati</taxon>
        <taxon>Actinomycetota</taxon>
        <taxon>Actinomycetes</taxon>
        <taxon>Mycobacteriales</taxon>
        <taxon>Gordoniaceae</taxon>
        <taxon>Gordonia</taxon>
    </lineage>
</organism>
<dbReference type="PANTHER" id="PTHR30353">
    <property type="entry name" value="INNER MEMBRANE PROTEIN DEDA-RELATED"/>
    <property type="match status" value="1"/>
</dbReference>
<keyword evidence="11" id="KW-1185">Reference proteome</keyword>
<protein>
    <recommendedName>
        <fullName evidence="9">VTT domain-containing protein</fullName>
    </recommendedName>
</protein>
<dbReference type="RefSeq" id="WP_007240195.1">
    <property type="nucleotide sequence ID" value="NZ_BAFB01000191.1"/>
</dbReference>
<feature type="domain" description="VTT" evidence="9">
    <location>
        <begin position="42"/>
        <end position="166"/>
    </location>
</feature>
<evidence type="ECO:0000256" key="8">
    <source>
        <dbReference type="SAM" id="MobiDB-lite"/>
    </source>
</evidence>